<dbReference type="EMBL" id="RCOS01000083">
    <property type="protein sequence ID" value="RSN74933.1"/>
    <property type="molecule type" value="Genomic_DNA"/>
</dbReference>
<evidence type="ECO:0000313" key="2">
    <source>
        <dbReference type="EMBL" id="RSN74933.1"/>
    </source>
</evidence>
<comment type="caution">
    <text evidence="2">The sequence shown here is derived from an EMBL/GenBank/DDBJ whole genome shotgun (WGS) entry which is preliminary data.</text>
</comment>
<dbReference type="PANTHER" id="PTHR45947:SF3">
    <property type="entry name" value="SULFOQUINOVOSYL TRANSFERASE SQD2"/>
    <property type="match status" value="1"/>
</dbReference>
<dbReference type="InterPro" id="IPR050194">
    <property type="entry name" value="Glycosyltransferase_grp1"/>
</dbReference>
<dbReference type="CDD" id="cd03801">
    <property type="entry name" value="GT4_PimA-like"/>
    <property type="match status" value="1"/>
</dbReference>
<protein>
    <submittedName>
        <fullName evidence="2">Glycosyltransferase</fullName>
    </submittedName>
</protein>
<proteinExistence type="predicted"/>
<organism evidence="2 3">
    <name type="scientific">Candidatus Methanodesulfokora washburnensis</name>
    <dbReference type="NCBI Taxonomy" id="2478471"/>
    <lineage>
        <taxon>Archaea</taxon>
        <taxon>Thermoproteota</taxon>
        <taxon>Candidatus Korarchaeia</taxon>
        <taxon>Candidatus Korarchaeia incertae sedis</taxon>
        <taxon>Candidatus Methanodesulfokora</taxon>
    </lineage>
</organism>
<keyword evidence="2" id="KW-0808">Transferase</keyword>
<dbReference type="PANTHER" id="PTHR45947">
    <property type="entry name" value="SULFOQUINOVOSYL TRANSFERASE SQD2"/>
    <property type="match status" value="1"/>
</dbReference>
<accession>A0A429GMJ2</accession>
<dbReference type="OrthoDB" id="42754at2157"/>
<dbReference type="SUPFAM" id="SSF53756">
    <property type="entry name" value="UDP-Glycosyltransferase/glycogen phosphorylase"/>
    <property type="match status" value="1"/>
</dbReference>
<sequence>MEKYHLARELSTVKVAILLAHESTPFAGVVRPFINWARELKKRNHDIEFLLVDVGGKITEHLLESDFQFYNFSNLKNLLHFCNENHYEIIFTDDYIKRLKILDKIDGNSKKAVYCQVLYGIHAISAIHKSPSLKEKLVFSIVGFAPFSIFRRRYTKFLKKADIVIANSKITAMLLCILYGIEPDEIVYPPLDTGVFKPRSTEKKRQVLLYLGSHAGDTDENFVAEVCKVLKAKNFKILVFGNAVLKEKLQKKFEIHSISGVSDEELSNIYSQSKLTVCPQKWEQFGYVAVESMACGTPVLGFGYMGLAESIINGKTGWLAKNKREFLEILNFVLGNGEIQMDQDFIRQYIEENFSVNASIERLKGILLKG</sequence>
<feature type="domain" description="Glycosyl transferase family 1" evidence="1">
    <location>
        <begin position="202"/>
        <end position="341"/>
    </location>
</feature>
<evidence type="ECO:0000313" key="3">
    <source>
        <dbReference type="Proteomes" id="UP000277582"/>
    </source>
</evidence>
<name>A0A429GMJ2_9CREN</name>
<dbReference type="AlphaFoldDB" id="A0A429GMJ2"/>
<dbReference type="Pfam" id="PF00534">
    <property type="entry name" value="Glycos_transf_1"/>
    <property type="match status" value="1"/>
</dbReference>
<gene>
    <name evidence="2" type="ORF">D6D85_07265</name>
</gene>
<evidence type="ECO:0000259" key="1">
    <source>
        <dbReference type="Pfam" id="PF00534"/>
    </source>
</evidence>
<reference evidence="2 3" key="1">
    <citation type="submission" date="2018-10" db="EMBL/GenBank/DDBJ databases">
        <title>Co-occurring genomic capacity for anaerobic methane metabolism and dissimilatory sulfite reduction discovered in the Korarchaeota.</title>
        <authorList>
            <person name="Mckay L.J."/>
            <person name="Dlakic M."/>
            <person name="Fields M.W."/>
            <person name="Delmont T.O."/>
            <person name="Eren A.M."/>
            <person name="Jay Z.J."/>
            <person name="Klingelsmith K.B."/>
            <person name="Rusch D.B."/>
            <person name="Inskeep W.P."/>
        </authorList>
    </citation>
    <scope>NUCLEOTIDE SEQUENCE [LARGE SCALE GENOMIC DNA]</scope>
    <source>
        <strain evidence="2 3">MDKW</strain>
    </source>
</reference>
<dbReference type="GO" id="GO:0016757">
    <property type="term" value="F:glycosyltransferase activity"/>
    <property type="evidence" value="ECO:0007669"/>
    <property type="project" value="InterPro"/>
</dbReference>
<dbReference type="Gene3D" id="3.40.50.2000">
    <property type="entry name" value="Glycogen Phosphorylase B"/>
    <property type="match status" value="2"/>
</dbReference>
<dbReference type="InterPro" id="IPR001296">
    <property type="entry name" value="Glyco_trans_1"/>
</dbReference>
<keyword evidence="3" id="KW-1185">Reference proteome</keyword>
<dbReference type="RefSeq" id="WP_125671356.1">
    <property type="nucleotide sequence ID" value="NZ_RCOS01000083.1"/>
</dbReference>
<dbReference type="Proteomes" id="UP000277582">
    <property type="component" value="Unassembled WGS sequence"/>
</dbReference>